<accession>A0A4C1U1Z4</accession>
<dbReference type="PANTHER" id="PTHR46113:SF1">
    <property type="entry name" value="PEPTIDASE M17 LEUCYL AMINOPEPTIDASE N-TERMINAL DOMAIN-CONTAINING PROTEIN"/>
    <property type="match status" value="1"/>
</dbReference>
<dbReference type="Proteomes" id="UP000299102">
    <property type="component" value="Unassembled WGS sequence"/>
</dbReference>
<keyword evidence="2" id="KW-1185">Reference proteome</keyword>
<organism evidence="1 2">
    <name type="scientific">Eumeta variegata</name>
    <name type="common">Bagworm moth</name>
    <name type="synonym">Eumeta japonica</name>
    <dbReference type="NCBI Taxonomy" id="151549"/>
    <lineage>
        <taxon>Eukaryota</taxon>
        <taxon>Metazoa</taxon>
        <taxon>Ecdysozoa</taxon>
        <taxon>Arthropoda</taxon>
        <taxon>Hexapoda</taxon>
        <taxon>Insecta</taxon>
        <taxon>Pterygota</taxon>
        <taxon>Neoptera</taxon>
        <taxon>Endopterygota</taxon>
        <taxon>Lepidoptera</taxon>
        <taxon>Glossata</taxon>
        <taxon>Ditrysia</taxon>
        <taxon>Tineoidea</taxon>
        <taxon>Psychidae</taxon>
        <taxon>Oiketicinae</taxon>
        <taxon>Eumeta</taxon>
    </lineage>
</organism>
<sequence length="474" mass="54432">MFGGSCKKTVRKLRQKRLEEEERKVKQRELLAVASTSSIDSLECLENSDEDQISNSVLTTQSPCLEKSSKRGTKSFITPKLVAALDRCQLSIRDSVYVLHAVVEALGLNSDDFPINKSSIQRIRTQARKSRAEAIKTDFQNNLPDVITVHWDGKLLPGLDVRSSKKERLPIIASFDDREQLLAVPKLESSSGKHQVKAISTVLFDWNLHDKVQIMCCDTTALNTGRFSGACAILEQTLERELLLFACRHHIYELVLKAVFETKVKQITISPDIPIFKKLRDNWKNINTDNIEPPLNFVKAHIAETKITSLLTFYKTELEKPFIRNDYHELLELCVVFIGGDTENKLKLKPPGALHQARWIARAIYSIKIYMTLDDFVPQKSKQFLSRLQIDDSFLREDVFSWGDNPTFLEARRRISRLKVVNDTAERVVKLMQDFNGFIMAEEEQNSFLLRCVQEHRNLYPDCKNTTLKRSYPN</sequence>
<evidence type="ECO:0000313" key="1">
    <source>
        <dbReference type="EMBL" id="GBP20331.1"/>
    </source>
</evidence>
<proteinExistence type="predicted"/>
<dbReference type="OrthoDB" id="6626714at2759"/>
<dbReference type="EMBL" id="BGZK01000117">
    <property type="protein sequence ID" value="GBP20331.1"/>
    <property type="molecule type" value="Genomic_DNA"/>
</dbReference>
<gene>
    <name evidence="1" type="ORF">EVAR_10594_1</name>
</gene>
<dbReference type="PANTHER" id="PTHR46113">
    <property type="entry name" value="SNAC DOMAIN-CONTAINING PROTEIN"/>
    <property type="match status" value="1"/>
</dbReference>
<dbReference type="AlphaFoldDB" id="A0A4C1U1Z4"/>
<evidence type="ECO:0000313" key="2">
    <source>
        <dbReference type="Proteomes" id="UP000299102"/>
    </source>
</evidence>
<protein>
    <recommendedName>
        <fullName evidence="3">Cc8K15.2-like protein</fullName>
    </recommendedName>
</protein>
<name>A0A4C1U1Z4_EUMVA</name>
<reference evidence="1 2" key="1">
    <citation type="journal article" date="2019" name="Commun. Biol.">
        <title>The bagworm genome reveals a unique fibroin gene that provides high tensile strength.</title>
        <authorList>
            <person name="Kono N."/>
            <person name="Nakamura H."/>
            <person name="Ohtoshi R."/>
            <person name="Tomita M."/>
            <person name="Numata K."/>
            <person name="Arakawa K."/>
        </authorList>
    </citation>
    <scope>NUCLEOTIDE SEQUENCE [LARGE SCALE GENOMIC DNA]</scope>
</reference>
<evidence type="ECO:0008006" key="3">
    <source>
        <dbReference type="Google" id="ProtNLM"/>
    </source>
</evidence>
<comment type="caution">
    <text evidence="1">The sequence shown here is derived from an EMBL/GenBank/DDBJ whole genome shotgun (WGS) entry which is preliminary data.</text>
</comment>